<keyword evidence="6 18" id="KW-0732">Signal</keyword>
<dbReference type="CDD" id="cd09631">
    <property type="entry name" value="DOMON_DOH"/>
    <property type="match status" value="1"/>
</dbReference>
<feature type="domain" description="Cytochrome b561" evidence="20">
    <location>
        <begin position="459"/>
        <end position="653"/>
    </location>
</feature>
<evidence type="ECO:0000256" key="15">
    <source>
        <dbReference type="PIRSR" id="PIRSR633697-1"/>
    </source>
</evidence>
<evidence type="ECO:0000256" key="5">
    <source>
        <dbReference type="ARBA" id="ARBA00022722"/>
    </source>
</evidence>
<feature type="transmembrane region" description="Helical" evidence="17">
    <location>
        <begin position="595"/>
        <end position="618"/>
    </location>
</feature>
<gene>
    <name evidence="21" type="ORF">DVH24_034739</name>
</gene>
<feature type="active site" evidence="15">
    <location>
        <position position="84"/>
    </location>
</feature>
<dbReference type="Pfam" id="PF03351">
    <property type="entry name" value="DOMON"/>
    <property type="match status" value="1"/>
</dbReference>
<dbReference type="PANTHER" id="PTHR23130:SF171">
    <property type="entry name" value="OS01G0895300 PROTEIN"/>
    <property type="match status" value="1"/>
</dbReference>
<keyword evidence="13" id="KW-0456">Lyase</keyword>
<keyword evidence="7" id="KW-0255">Endonuclease</keyword>
<evidence type="ECO:0000313" key="21">
    <source>
        <dbReference type="EMBL" id="RXH87839.1"/>
    </source>
</evidence>
<keyword evidence="12" id="KW-0325">Glycoprotein</keyword>
<evidence type="ECO:0000256" key="12">
    <source>
        <dbReference type="ARBA" id="ARBA00023180"/>
    </source>
</evidence>
<evidence type="ECO:0000256" key="2">
    <source>
        <dbReference type="ARBA" id="ARBA00007469"/>
    </source>
</evidence>
<evidence type="ECO:0000256" key="10">
    <source>
        <dbReference type="ARBA" id="ARBA00023136"/>
    </source>
</evidence>
<keyword evidence="4 17" id="KW-0812">Transmembrane</keyword>
<protein>
    <submittedName>
        <fullName evidence="21">Uncharacterized protein</fullName>
    </submittedName>
</protein>
<feature type="active site" evidence="15">
    <location>
        <position position="142"/>
    </location>
</feature>
<keyword evidence="3" id="KW-0813">Transport</keyword>
<evidence type="ECO:0000313" key="22">
    <source>
        <dbReference type="Proteomes" id="UP000290289"/>
    </source>
</evidence>
<reference evidence="21 22" key="1">
    <citation type="submission" date="2018-10" db="EMBL/GenBank/DDBJ databases">
        <title>A high-quality apple genome assembly.</title>
        <authorList>
            <person name="Hu J."/>
        </authorList>
    </citation>
    <scope>NUCLEOTIDE SEQUENCE [LARGE SCALE GENOMIC DNA]</scope>
    <source>
        <strain evidence="22">cv. HFTH1</strain>
        <tissue evidence="21">Young leaf</tissue>
    </source>
</reference>
<feature type="transmembrane region" description="Helical" evidence="17">
    <location>
        <begin position="630"/>
        <end position="651"/>
    </location>
</feature>
<dbReference type="SMART" id="SM00664">
    <property type="entry name" value="DoH"/>
    <property type="match status" value="1"/>
</dbReference>
<dbReference type="GO" id="GO:0016020">
    <property type="term" value="C:membrane"/>
    <property type="evidence" value="ECO:0007669"/>
    <property type="project" value="UniProtKB-SubCell"/>
</dbReference>
<evidence type="ECO:0000256" key="1">
    <source>
        <dbReference type="ARBA" id="ARBA00004370"/>
    </source>
</evidence>
<comment type="caution">
    <text evidence="21">The sequence shown here is derived from an EMBL/GenBank/DDBJ whole genome shotgun (WGS) entry which is preliminary data.</text>
</comment>
<dbReference type="InterPro" id="IPR033697">
    <property type="entry name" value="Ribonuclease_T2_eukaryotic"/>
</dbReference>
<feature type="chain" id="PRO_5019742713" evidence="18">
    <location>
        <begin position="26"/>
        <end position="653"/>
    </location>
</feature>
<accession>A0A498IWQ2</accession>
<evidence type="ECO:0000256" key="11">
    <source>
        <dbReference type="ARBA" id="ARBA00023157"/>
    </source>
</evidence>
<dbReference type="Proteomes" id="UP000290289">
    <property type="component" value="Chromosome 10"/>
</dbReference>
<dbReference type="PROSITE" id="PS50939">
    <property type="entry name" value="CYTOCHROME_B561"/>
    <property type="match status" value="1"/>
</dbReference>
<dbReference type="Gene3D" id="3.90.730.10">
    <property type="entry name" value="Ribonuclease T2-like"/>
    <property type="match status" value="1"/>
</dbReference>
<dbReference type="PANTHER" id="PTHR23130">
    <property type="entry name" value="CYTOCHROME B561 AND DOMON DOMAIN-CONTAINING PROTEIN"/>
    <property type="match status" value="1"/>
</dbReference>
<dbReference type="InterPro" id="IPR005018">
    <property type="entry name" value="DOMON_domain"/>
</dbReference>
<evidence type="ECO:0000256" key="8">
    <source>
        <dbReference type="ARBA" id="ARBA00022982"/>
    </source>
</evidence>
<evidence type="ECO:0000256" key="13">
    <source>
        <dbReference type="ARBA" id="ARBA00023239"/>
    </source>
</evidence>
<dbReference type="CDD" id="cd01061">
    <property type="entry name" value="RNase_T2_euk"/>
    <property type="match status" value="1"/>
</dbReference>
<evidence type="ECO:0000256" key="7">
    <source>
        <dbReference type="ARBA" id="ARBA00022759"/>
    </source>
</evidence>
<dbReference type="STRING" id="3750.A0A498IWQ2"/>
<evidence type="ECO:0000259" key="20">
    <source>
        <dbReference type="PROSITE" id="PS50939"/>
    </source>
</evidence>
<comment type="similarity">
    <text evidence="2 16">Belongs to the RNase T2 family.</text>
</comment>
<evidence type="ECO:0000256" key="9">
    <source>
        <dbReference type="ARBA" id="ARBA00022989"/>
    </source>
</evidence>
<dbReference type="InterPro" id="IPR036430">
    <property type="entry name" value="RNase_T2-like_sf"/>
</dbReference>
<organism evidence="21 22">
    <name type="scientific">Malus domestica</name>
    <name type="common">Apple</name>
    <name type="synonym">Pyrus malus</name>
    <dbReference type="NCBI Taxonomy" id="3750"/>
    <lineage>
        <taxon>Eukaryota</taxon>
        <taxon>Viridiplantae</taxon>
        <taxon>Streptophyta</taxon>
        <taxon>Embryophyta</taxon>
        <taxon>Tracheophyta</taxon>
        <taxon>Spermatophyta</taxon>
        <taxon>Magnoliopsida</taxon>
        <taxon>eudicotyledons</taxon>
        <taxon>Gunneridae</taxon>
        <taxon>Pentapetalae</taxon>
        <taxon>rosids</taxon>
        <taxon>fabids</taxon>
        <taxon>Rosales</taxon>
        <taxon>Rosaceae</taxon>
        <taxon>Amygdaloideae</taxon>
        <taxon>Maleae</taxon>
        <taxon>Malus</taxon>
    </lineage>
</organism>
<dbReference type="GO" id="GO:0033897">
    <property type="term" value="F:ribonuclease T2 activity"/>
    <property type="evidence" value="ECO:0007669"/>
    <property type="project" value="InterPro"/>
</dbReference>
<dbReference type="CDD" id="cd08760">
    <property type="entry name" value="Cyt_b561_FRRS1_like"/>
    <property type="match status" value="1"/>
</dbReference>
<feature type="active site" evidence="15">
    <location>
        <position position="146"/>
    </location>
</feature>
<dbReference type="EMBL" id="RDQH01000336">
    <property type="protein sequence ID" value="RXH87839.1"/>
    <property type="molecule type" value="Genomic_DNA"/>
</dbReference>
<dbReference type="Pfam" id="PF03188">
    <property type="entry name" value="Cytochrom_B561"/>
    <property type="match status" value="1"/>
</dbReference>
<comment type="function">
    <text evidence="14">Self-incompatibility (SI) is the inherited ability of a flowering plant to prevent self-fertilization by discriminating between self and non-self pollen during pollination. In many species, self-incompatibility is controlled by the single, multiallelic locus S.</text>
</comment>
<dbReference type="InterPro" id="IPR006593">
    <property type="entry name" value="Cyt_b561/ferric_Rdtase_TM"/>
</dbReference>
<feature type="domain" description="DOMON" evidence="19">
    <location>
        <begin position="342"/>
        <end position="452"/>
    </location>
</feature>
<evidence type="ECO:0000256" key="17">
    <source>
        <dbReference type="SAM" id="Phobius"/>
    </source>
</evidence>
<dbReference type="InterPro" id="IPR001568">
    <property type="entry name" value="RNase_T2-like"/>
</dbReference>
<keyword evidence="11" id="KW-1015">Disulfide bond</keyword>
<dbReference type="PROSITE" id="PS50836">
    <property type="entry name" value="DOMON"/>
    <property type="match status" value="1"/>
</dbReference>
<dbReference type="SMART" id="SM00665">
    <property type="entry name" value="B561"/>
    <property type="match status" value="1"/>
</dbReference>
<name>A0A498IWQ2_MALDO</name>
<dbReference type="Gene3D" id="1.20.120.1770">
    <property type="match status" value="1"/>
</dbReference>
<keyword evidence="7" id="KW-0378">Hydrolase</keyword>
<feature type="transmembrane region" description="Helical" evidence="17">
    <location>
        <begin position="527"/>
        <end position="552"/>
    </location>
</feature>
<evidence type="ECO:0000256" key="3">
    <source>
        <dbReference type="ARBA" id="ARBA00022448"/>
    </source>
</evidence>
<evidence type="ECO:0000256" key="18">
    <source>
        <dbReference type="SAM" id="SignalP"/>
    </source>
</evidence>
<feature type="transmembrane region" description="Helical" evidence="17">
    <location>
        <begin position="564"/>
        <end position="583"/>
    </location>
</feature>
<keyword evidence="10 17" id="KW-0472">Membrane</keyword>
<dbReference type="Pfam" id="PF00445">
    <property type="entry name" value="Ribonuclease_T2"/>
    <property type="match status" value="2"/>
</dbReference>
<keyword evidence="8" id="KW-0249">Electron transport</keyword>
<comment type="subcellular location">
    <subcellularLocation>
        <location evidence="1">Membrane</location>
    </subcellularLocation>
</comment>
<dbReference type="AlphaFoldDB" id="A0A498IWQ2"/>
<evidence type="ECO:0000256" key="16">
    <source>
        <dbReference type="RuleBase" id="RU004328"/>
    </source>
</evidence>
<proteinExistence type="inferred from homology"/>
<keyword evidence="22" id="KW-1185">Reference proteome</keyword>
<evidence type="ECO:0000259" key="19">
    <source>
        <dbReference type="PROSITE" id="PS50836"/>
    </source>
</evidence>
<evidence type="ECO:0000256" key="6">
    <source>
        <dbReference type="ARBA" id="ARBA00022729"/>
    </source>
</evidence>
<keyword evidence="5" id="KW-0540">Nuclease</keyword>
<feature type="signal peptide" evidence="18">
    <location>
        <begin position="1"/>
        <end position="25"/>
    </location>
</feature>
<dbReference type="SUPFAM" id="SSF55895">
    <property type="entry name" value="Ribonuclease Rh-like"/>
    <property type="match status" value="2"/>
</dbReference>
<dbReference type="InterPro" id="IPR045266">
    <property type="entry name" value="DOH_DOMON"/>
</dbReference>
<evidence type="ECO:0000256" key="14">
    <source>
        <dbReference type="ARBA" id="ARBA00025641"/>
    </source>
</evidence>
<dbReference type="PROSITE" id="PS00530">
    <property type="entry name" value="RNASE_T2_1"/>
    <property type="match status" value="1"/>
</dbReference>
<evidence type="ECO:0000256" key="4">
    <source>
        <dbReference type="ARBA" id="ARBA00022692"/>
    </source>
</evidence>
<sequence length="653" mass="71798">MAILSAQFASAVALIAAASLCLIEAKQAGIGVEIGSRGGGGQREFDYFNLALQWPGTFCQRTRYCCSSNACCRGSNGPTVFTIHGLWPDYNDGTWPACCTQKTFDEKEISTLHDALEKYWPSLSCGKPSSCRGGKGSFWGHEWGKHLRLLLFVAYNEQLNSDLRAMTLFFLACITCAKKHGTCSSPVVGDEYNYFLTTLNVYFKYNVTQILNEAGYVPSNTEKYPLGGIVSAIQNVFRATPKLVCKKGAVEELHLCFYKDFKPRDCLVGSGNLNDKLASSSSCPNYVSIPAYTSWGLGGGETEISTRVNSQTDSCSSSLNLQNVNLPFDAASLNCLAVWDAHNYILRYSQTSSNLWTFVLSAPAANSYIAIGFSSNGQMVGSSAIVGWMSPTGGEIKPYYLGGTSPNLVEPNKGSLQVGTNFSLITSQSNRLYLGFQLETNQPLSRLIYSVGPDGLLPVAPNYRLSEHSDKVSTSINYITGQSKSSTESPHSRLRKSHGVLNMLGWGILMIIGVIVARYLKPYDPLWFYLHTCIQSFGLIFGIIGVFCGFVLKNKLNADVSTHKSLGIFILVLGCLQVMALLIRPEKESKVRKYWNWYHHGVGRILIIFAVANVFYGIHLGEKGKGWSAGYGVVIAILFVTAFIFELRLWLRK</sequence>
<feature type="transmembrane region" description="Helical" evidence="17">
    <location>
        <begin position="499"/>
        <end position="520"/>
    </location>
</feature>
<keyword evidence="9 17" id="KW-1133">Transmembrane helix</keyword>
<dbReference type="GO" id="GO:0003723">
    <property type="term" value="F:RNA binding"/>
    <property type="evidence" value="ECO:0007669"/>
    <property type="project" value="InterPro"/>
</dbReference>
<dbReference type="InterPro" id="IPR018188">
    <property type="entry name" value="RNase_T2_His_AS_1"/>
</dbReference>